<proteinExistence type="predicted"/>
<evidence type="ECO:0000256" key="1">
    <source>
        <dbReference type="SAM" id="MobiDB-lite"/>
    </source>
</evidence>
<feature type="compositionally biased region" description="Basic and acidic residues" evidence="1">
    <location>
        <begin position="8"/>
        <end position="24"/>
    </location>
</feature>
<dbReference type="Proteomes" id="UP000509750">
    <property type="component" value="Chromosome"/>
</dbReference>
<organism evidence="2 3">
    <name type="scientific">Halorarum halophilum</name>
    <dbReference type="NCBI Taxonomy" id="2743090"/>
    <lineage>
        <taxon>Archaea</taxon>
        <taxon>Methanobacteriati</taxon>
        <taxon>Methanobacteriota</taxon>
        <taxon>Stenosarchaea group</taxon>
        <taxon>Halobacteria</taxon>
        <taxon>Halobacteriales</taxon>
        <taxon>Haloferacaceae</taxon>
        <taxon>Halorarum</taxon>
    </lineage>
</organism>
<sequence>MGLNITPEQRREVADRVRSEAGQRSEMLREEMGDRLFDLLEENFPEEYAARRRRDGARAFVAGVAVGLIGRELLRRR</sequence>
<keyword evidence="3" id="KW-1185">Reference proteome</keyword>
<dbReference type="AlphaFoldDB" id="A0A7D5KFN8"/>
<name>A0A7D5KFN8_9EURY</name>
<dbReference type="GeneID" id="56030582"/>
<dbReference type="EMBL" id="CP058529">
    <property type="protein sequence ID" value="QLG29137.1"/>
    <property type="molecule type" value="Genomic_DNA"/>
</dbReference>
<evidence type="ECO:0000313" key="3">
    <source>
        <dbReference type="Proteomes" id="UP000509750"/>
    </source>
</evidence>
<dbReference type="RefSeq" id="WP_179170711.1">
    <property type="nucleotide sequence ID" value="NZ_CP058529.1"/>
</dbReference>
<protein>
    <submittedName>
        <fullName evidence="2">Uncharacterized protein</fullName>
    </submittedName>
</protein>
<gene>
    <name evidence="2" type="ORF">HUG10_17075</name>
</gene>
<accession>A0A7D5KFN8</accession>
<evidence type="ECO:0000313" key="2">
    <source>
        <dbReference type="EMBL" id="QLG29137.1"/>
    </source>
</evidence>
<feature type="region of interest" description="Disordered" evidence="1">
    <location>
        <begin position="1"/>
        <end position="24"/>
    </location>
</feature>
<reference evidence="2 3" key="1">
    <citation type="submission" date="2020-07" db="EMBL/GenBank/DDBJ databases">
        <title>Gai3-2, isolated from salt lake.</title>
        <authorList>
            <person name="Cui H."/>
            <person name="Shi X."/>
        </authorList>
    </citation>
    <scope>NUCLEOTIDE SEQUENCE [LARGE SCALE GENOMIC DNA]</scope>
    <source>
        <strain evidence="2 3">Gai3-2</strain>
    </source>
</reference>
<dbReference type="KEGG" id="halg:HUG10_17075"/>